<dbReference type="AlphaFoldDB" id="A0A5Q6S085"/>
<dbReference type="Gene3D" id="1.20.1640.10">
    <property type="entry name" value="Multidrug efflux transporter AcrB transmembrane domain"/>
    <property type="match status" value="2"/>
</dbReference>
<dbReference type="GO" id="GO:0005886">
    <property type="term" value="C:plasma membrane"/>
    <property type="evidence" value="ECO:0007669"/>
    <property type="project" value="UniProtKB-SubCell"/>
</dbReference>
<evidence type="ECO:0000256" key="5">
    <source>
        <dbReference type="ARBA" id="ARBA00022989"/>
    </source>
</evidence>
<evidence type="ECO:0000313" key="10">
    <source>
        <dbReference type="EMBL" id="KAA1423753.1"/>
    </source>
</evidence>
<evidence type="ECO:0000256" key="6">
    <source>
        <dbReference type="ARBA" id="ARBA00023136"/>
    </source>
</evidence>
<dbReference type="InterPro" id="IPR004869">
    <property type="entry name" value="MMPL_dom"/>
</dbReference>
<comment type="subcellular location">
    <subcellularLocation>
        <location evidence="1">Cell membrane</location>
        <topology evidence="1">Multi-pass membrane protein</topology>
    </subcellularLocation>
</comment>
<accession>A0A5Q6S085</accession>
<proteinExistence type="inferred from homology"/>
<dbReference type="Pfam" id="PF03176">
    <property type="entry name" value="MMPL"/>
    <property type="match status" value="2"/>
</dbReference>
<feature type="transmembrane region" description="Helical" evidence="8">
    <location>
        <begin position="277"/>
        <end position="298"/>
    </location>
</feature>
<evidence type="ECO:0000256" key="1">
    <source>
        <dbReference type="ARBA" id="ARBA00004651"/>
    </source>
</evidence>
<reference evidence="10 11" key="1">
    <citation type="submission" date="2019-09" db="EMBL/GenBank/DDBJ databases">
        <title>Mumia zhuanghuii sp. nov. isolated from the intestinal contents of plateau pika (Ochotona curzoniae) in the Qinghai-Tibet plateau of China.</title>
        <authorList>
            <person name="Tian Z."/>
        </authorList>
    </citation>
    <scope>NUCLEOTIDE SEQUENCE [LARGE SCALE GENOMIC DNA]</scope>
    <source>
        <strain evidence="11">350</strain>
    </source>
</reference>
<feature type="transmembrane region" description="Helical" evidence="8">
    <location>
        <begin position="234"/>
        <end position="256"/>
    </location>
</feature>
<protein>
    <submittedName>
        <fullName evidence="10">MMPL family transporter</fullName>
    </submittedName>
</protein>
<keyword evidence="4 8" id="KW-0812">Transmembrane</keyword>
<dbReference type="PANTHER" id="PTHR33406">
    <property type="entry name" value="MEMBRANE PROTEIN MJ1562-RELATED"/>
    <property type="match status" value="1"/>
</dbReference>
<name>A0A5Q6S085_9ACTN</name>
<feature type="transmembrane region" description="Helical" evidence="8">
    <location>
        <begin position="572"/>
        <end position="590"/>
    </location>
</feature>
<feature type="transmembrane region" description="Helical" evidence="8">
    <location>
        <begin position="369"/>
        <end position="389"/>
    </location>
</feature>
<evidence type="ECO:0000256" key="7">
    <source>
        <dbReference type="SAM" id="MobiDB-lite"/>
    </source>
</evidence>
<comment type="caution">
    <text evidence="10">The sequence shown here is derived from an EMBL/GenBank/DDBJ whole genome shotgun (WGS) entry which is preliminary data.</text>
</comment>
<dbReference type="EMBL" id="VDFQ02000002">
    <property type="protein sequence ID" value="KAA1423753.1"/>
    <property type="molecule type" value="Genomic_DNA"/>
</dbReference>
<dbReference type="RefSeq" id="WP_149769272.1">
    <property type="nucleotide sequence ID" value="NZ_VDFQ02000002.1"/>
</dbReference>
<organism evidence="10 11">
    <name type="scientific">Mumia zhuanghuii</name>
    <dbReference type="NCBI Taxonomy" id="2585211"/>
    <lineage>
        <taxon>Bacteria</taxon>
        <taxon>Bacillati</taxon>
        <taxon>Actinomycetota</taxon>
        <taxon>Actinomycetes</taxon>
        <taxon>Propionibacteriales</taxon>
        <taxon>Nocardioidaceae</taxon>
        <taxon>Mumia</taxon>
    </lineage>
</organism>
<feature type="domain" description="SSD" evidence="9">
    <location>
        <begin position="171"/>
        <end position="331"/>
    </location>
</feature>
<feature type="transmembrane region" description="Helical" evidence="8">
    <location>
        <begin position="539"/>
        <end position="560"/>
    </location>
</feature>
<dbReference type="PANTHER" id="PTHR33406:SF6">
    <property type="entry name" value="MEMBRANE PROTEIN YDGH-RELATED"/>
    <property type="match status" value="1"/>
</dbReference>
<feature type="transmembrane region" description="Helical" evidence="8">
    <location>
        <begin position="176"/>
        <end position="194"/>
    </location>
</feature>
<evidence type="ECO:0000256" key="2">
    <source>
        <dbReference type="ARBA" id="ARBA00010157"/>
    </source>
</evidence>
<dbReference type="OrthoDB" id="2365435at2"/>
<evidence type="ECO:0000256" key="8">
    <source>
        <dbReference type="SAM" id="Phobius"/>
    </source>
</evidence>
<feature type="transmembrane region" description="Helical" evidence="8">
    <location>
        <begin position="515"/>
        <end position="532"/>
    </location>
</feature>
<feature type="transmembrane region" description="Helical" evidence="8">
    <location>
        <begin position="639"/>
        <end position="660"/>
    </location>
</feature>
<keyword evidence="3" id="KW-1003">Cell membrane</keyword>
<evidence type="ECO:0000256" key="4">
    <source>
        <dbReference type="ARBA" id="ARBA00022692"/>
    </source>
</evidence>
<dbReference type="SUPFAM" id="SSF82866">
    <property type="entry name" value="Multidrug efflux transporter AcrB transmembrane domain"/>
    <property type="match status" value="2"/>
</dbReference>
<feature type="transmembrane region" description="Helical" evidence="8">
    <location>
        <begin position="310"/>
        <end position="332"/>
    </location>
</feature>
<feature type="transmembrane region" description="Helical" evidence="8">
    <location>
        <begin position="12"/>
        <end position="33"/>
    </location>
</feature>
<feature type="transmembrane region" description="Helical" evidence="8">
    <location>
        <begin position="610"/>
        <end position="633"/>
    </location>
</feature>
<dbReference type="PROSITE" id="PS50156">
    <property type="entry name" value="SSD"/>
    <property type="match status" value="1"/>
</dbReference>
<gene>
    <name evidence="10" type="ORF">FE697_009290</name>
</gene>
<keyword evidence="5 8" id="KW-1133">Transmembrane helix</keyword>
<comment type="similarity">
    <text evidence="2">Belongs to the resistance-nodulation-cell division (RND) (TC 2.A.6) family. MmpL subfamily.</text>
</comment>
<evidence type="ECO:0000259" key="9">
    <source>
        <dbReference type="PROSITE" id="PS50156"/>
    </source>
</evidence>
<keyword evidence="6 8" id="KW-0472">Membrane</keyword>
<feature type="transmembrane region" description="Helical" evidence="8">
    <location>
        <begin position="201"/>
        <end position="222"/>
    </location>
</feature>
<dbReference type="InterPro" id="IPR000731">
    <property type="entry name" value="SSD"/>
</dbReference>
<dbReference type="InterPro" id="IPR050545">
    <property type="entry name" value="Mycobact_MmpL"/>
</dbReference>
<evidence type="ECO:0000256" key="3">
    <source>
        <dbReference type="ARBA" id="ARBA00022475"/>
    </source>
</evidence>
<dbReference type="Proteomes" id="UP000307768">
    <property type="component" value="Unassembled WGS sequence"/>
</dbReference>
<evidence type="ECO:0000313" key="11">
    <source>
        <dbReference type="Proteomes" id="UP000307768"/>
    </source>
</evidence>
<feature type="region of interest" description="Disordered" evidence="7">
    <location>
        <begin position="688"/>
        <end position="713"/>
    </location>
</feature>
<sequence>MHRSIAGWINHRFTPALTIVGWVIVVALLGPLAGQLTDVQENEAENWLPTSAESTKALDAAATFSSPDMIPAVVVYEREGGLQPDDLAAAQEDAATFAERDDLDGEVVGPIPSEDGEALEIIVPLNLGADGWNKAPDVVDEIEEVANDGPDGLDAFVTGPAGQAADSAEVFEGIDSTLLLAAAGVVTVLLLFTYRSPVLWLLPVISAGVALTVAQAVVVLLAKHADLTVDGQSASILTVLVFGAGTDYALLLVARYREELRRHERRNEAMAVALHRAGPAIIASGATVAIGMLCLLLAEMTSTRGLGPVAAIGIVAGLLVMLTLLPALLVVLGRWIFWPRIPHYLDADPSTHGLWAGVGRRIARAPRRVWVTTSLLLAIASIGIVQLNATGLSTEEAFLGTPDSVKGEKVLAEHFPGGAGAPVVVLSSPETADDVRATFQASDGIAAGSVTEPQVQGDWAYMEGTLEAEPDSDAAYDEIESLRSDLDAVDPDALVGGMTAVTLDIQNASARDNRVIIPAVLIVVLLILMVLLRAITAPVILLGTVVLSFGAALGVSALVFRHVFDFAGTDTSFPLFVFVFLVALGIDYNIFLMTRVREEALQFGTRRGALIGLAATGGVITSAGLVLAGTFAVLGTLPLVFFAEIGFAVAFGVLLDTMIVRSVLVTALNLDVGRHMWWPSALGRKEDVDAADDFPGPEAERVSAGTDAGPPSP</sequence>